<dbReference type="EMBL" id="JACHGV010000015">
    <property type="protein sequence ID" value="MBB6081093.1"/>
    <property type="molecule type" value="Genomic_DNA"/>
</dbReference>
<dbReference type="RefSeq" id="WP_184566546.1">
    <property type="nucleotide sequence ID" value="NZ_BAAARS010000012.1"/>
</dbReference>
<reference evidence="1 2" key="1">
    <citation type="submission" date="2020-08" db="EMBL/GenBank/DDBJ databases">
        <title>Genomic Encyclopedia of Type Strains, Phase IV (KMG-IV): sequencing the most valuable type-strain genomes for metagenomic binning, comparative biology and taxonomic classification.</title>
        <authorList>
            <person name="Goeker M."/>
        </authorList>
    </citation>
    <scope>NUCLEOTIDE SEQUENCE [LARGE SCALE GENOMIC DNA]</scope>
    <source>
        <strain evidence="1 2">DSM 43350</strain>
    </source>
</reference>
<name>A0A7W9WL45_9ACTN</name>
<dbReference type="AlphaFoldDB" id="A0A7W9WL45"/>
<protein>
    <recommendedName>
        <fullName evidence="3">Transposase</fullName>
    </recommendedName>
</protein>
<organism evidence="1 2">
    <name type="scientific">Streptomyces paradoxus</name>
    <dbReference type="NCBI Taxonomy" id="66375"/>
    <lineage>
        <taxon>Bacteria</taxon>
        <taxon>Bacillati</taxon>
        <taxon>Actinomycetota</taxon>
        <taxon>Actinomycetes</taxon>
        <taxon>Kitasatosporales</taxon>
        <taxon>Streptomycetaceae</taxon>
        <taxon>Streptomyces</taxon>
    </lineage>
</organism>
<dbReference type="Proteomes" id="UP000591537">
    <property type="component" value="Unassembled WGS sequence"/>
</dbReference>
<keyword evidence="2" id="KW-1185">Reference proteome</keyword>
<proteinExistence type="predicted"/>
<evidence type="ECO:0008006" key="3">
    <source>
        <dbReference type="Google" id="ProtNLM"/>
    </source>
</evidence>
<accession>A0A7W9WL45</accession>
<gene>
    <name evidence="1" type="ORF">HNR57_007044</name>
</gene>
<sequence>MIWISAARPGRTHDKLAARHDRILTHLRAAGLGALTDLGFCGLNNDIHHSTPLPALPQANRAGHDPRP</sequence>
<comment type="caution">
    <text evidence="1">The sequence shown here is derived from an EMBL/GenBank/DDBJ whole genome shotgun (WGS) entry which is preliminary data.</text>
</comment>
<evidence type="ECO:0000313" key="2">
    <source>
        <dbReference type="Proteomes" id="UP000591537"/>
    </source>
</evidence>
<evidence type="ECO:0000313" key="1">
    <source>
        <dbReference type="EMBL" id="MBB6081093.1"/>
    </source>
</evidence>